<evidence type="ECO:0000256" key="7">
    <source>
        <dbReference type="ARBA" id="ARBA00023015"/>
    </source>
</evidence>
<dbReference type="CDD" id="cd06529">
    <property type="entry name" value="S24_LexA-like"/>
    <property type="match status" value="1"/>
</dbReference>
<keyword evidence="3 12" id="KW-0235">DNA replication</keyword>
<dbReference type="GO" id="GO:0006260">
    <property type="term" value="P:DNA replication"/>
    <property type="evidence" value="ECO:0007669"/>
    <property type="project" value="UniProtKB-UniRule"/>
</dbReference>
<dbReference type="InterPro" id="IPR006200">
    <property type="entry name" value="LexA"/>
</dbReference>
<dbReference type="InterPro" id="IPR036388">
    <property type="entry name" value="WH-like_DNA-bd_sf"/>
</dbReference>
<evidence type="ECO:0000313" key="19">
    <source>
        <dbReference type="Proteomes" id="UP000562982"/>
    </source>
</evidence>
<comment type="caution">
    <text evidence="17">The sequence shown here is derived from an EMBL/GenBank/DDBJ whole genome shotgun (WGS) entry which is preliminary data.</text>
</comment>
<sequence length="248" mass="27196">MLTRKQHELLLFIDRHLKQTGFSPSFDEMKDALNLRSKSGIHRLISALEERGFLQRRHHRARALEVLRLPEMASPATPREPAGATMATSPAPDAVDHSFVPNVIKGDFANRLAGAPIATDAEAVSLPFYGRIAAGQPIEALRETGAQVSVPINLLGRGDHYTLEVAGDSMVEAGILDGDTVIIRRGDTADNGQIVVALIDDQEVTLKRLRRRGSTIALEPANARYESRIVPSDRVRIQGSLVGLLRRY</sequence>
<dbReference type="Proteomes" id="UP000254958">
    <property type="component" value="Unassembled WGS sequence"/>
</dbReference>
<evidence type="ECO:0000256" key="1">
    <source>
        <dbReference type="ARBA" id="ARBA00007484"/>
    </source>
</evidence>
<dbReference type="HAMAP" id="MF_00015">
    <property type="entry name" value="LexA"/>
    <property type="match status" value="1"/>
</dbReference>
<dbReference type="PRINTS" id="PR00726">
    <property type="entry name" value="LEXASERPTASE"/>
</dbReference>
<evidence type="ECO:0000256" key="6">
    <source>
        <dbReference type="ARBA" id="ARBA00022813"/>
    </source>
</evidence>
<evidence type="ECO:0000256" key="5">
    <source>
        <dbReference type="ARBA" id="ARBA00022801"/>
    </source>
</evidence>
<evidence type="ECO:0000313" key="17">
    <source>
        <dbReference type="EMBL" id="RDI36559.1"/>
    </source>
</evidence>
<feature type="DNA-binding region" description="H-T-H motif" evidence="12">
    <location>
        <begin position="26"/>
        <end position="46"/>
    </location>
</feature>
<dbReference type="InterPro" id="IPR050077">
    <property type="entry name" value="LexA_repressor"/>
</dbReference>
<dbReference type="RefSeq" id="WP_114728313.1">
    <property type="nucleotide sequence ID" value="NZ_BJMI01000008.1"/>
</dbReference>
<dbReference type="GO" id="GO:0009432">
    <property type="term" value="P:SOS response"/>
    <property type="evidence" value="ECO:0007669"/>
    <property type="project" value="UniProtKB-UniRule"/>
</dbReference>
<reference evidence="17 18" key="1">
    <citation type="submission" date="2018-07" db="EMBL/GenBank/DDBJ databases">
        <title>Genomic Encyclopedia of Type Strains, Phase IV (KMG-IV): sequencing the most valuable type-strain genomes for metagenomic binning, comparative biology and taxonomic classification.</title>
        <authorList>
            <person name="Goeker M."/>
        </authorList>
    </citation>
    <scope>NUCLEOTIDE SEQUENCE [LARGE SCALE GENOMIC DNA]</scope>
    <source>
        <strain evidence="17 18">DSM 5603</strain>
    </source>
</reference>
<dbReference type="EMBL" id="QQAW01000009">
    <property type="protein sequence ID" value="RDI36559.1"/>
    <property type="molecule type" value="Genomic_DNA"/>
</dbReference>
<organism evidence="17 18">
    <name type="scientific">Gluconacetobacter liquefaciens</name>
    <name type="common">Acetobacter liquefaciens</name>
    <dbReference type="NCBI Taxonomy" id="89584"/>
    <lineage>
        <taxon>Bacteria</taxon>
        <taxon>Pseudomonadati</taxon>
        <taxon>Pseudomonadota</taxon>
        <taxon>Alphaproteobacteria</taxon>
        <taxon>Acetobacterales</taxon>
        <taxon>Acetobacteraceae</taxon>
        <taxon>Gluconacetobacter</taxon>
    </lineage>
</organism>
<dbReference type="AlphaFoldDB" id="A0A370G0Y8"/>
<comment type="function">
    <text evidence="12">Represses a number of genes involved in the response to DNA damage (SOS response), including recA and lexA. In the presence of single-stranded DNA, RecA interacts with LexA causing an autocatalytic cleavage which disrupts the DNA-binding part of LexA, leading to derepression of the SOS regulon and eventually DNA repair.</text>
</comment>
<dbReference type="GO" id="GO:0006281">
    <property type="term" value="P:DNA repair"/>
    <property type="evidence" value="ECO:0007669"/>
    <property type="project" value="UniProtKB-UniRule"/>
</dbReference>
<feature type="site" description="Cleavage; by autolysis" evidence="12">
    <location>
        <begin position="134"/>
        <end position="135"/>
    </location>
</feature>
<dbReference type="NCBIfam" id="TIGR00498">
    <property type="entry name" value="lexA"/>
    <property type="match status" value="1"/>
</dbReference>
<dbReference type="GO" id="GO:0003677">
    <property type="term" value="F:DNA binding"/>
    <property type="evidence" value="ECO:0007669"/>
    <property type="project" value="UniProtKB-UniRule"/>
</dbReference>
<dbReference type="GO" id="GO:0045892">
    <property type="term" value="P:negative regulation of DNA-templated transcription"/>
    <property type="evidence" value="ECO:0007669"/>
    <property type="project" value="UniProtKB-UniRule"/>
</dbReference>
<dbReference type="Gene3D" id="2.10.109.10">
    <property type="entry name" value="Umud Fragment, subunit A"/>
    <property type="match status" value="1"/>
</dbReference>
<dbReference type="InterPro" id="IPR006197">
    <property type="entry name" value="Peptidase_S24_LexA"/>
</dbReference>
<evidence type="ECO:0000259" key="14">
    <source>
        <dbReference type="Pfam" id="PF00717"/>
    </source>
</evidence>
<keyword evidence="7 12" id="KW-0805">Transcription regulation</keyword>
<evidence type="ECO:0000256" key="8">
    <source>
        <dbReference type="ARBA" id="ARBA00023125"/>
    </source>
</evidence>
<feature type="active site" description="For autocatalytic cleavage activity" evidence="12">
    <location>
        <position position="207"/>
    </location>
</feature>
<proteinExistence type="inferred from homology"/>
<dbReference type="InterPro" id="IPR006199">
    <property type="entry name" value="LexA_DNA-bd_dom"/>
</dbReference>
<keyword evidence="8 12" id="KW-0238">DNA-binding</keyword>
<dbReference type="InterPro" id="IPR036286">
    <property type="entry name" value="LexA/Signal_pep-like_sf"/>
</dbReference>
<dbReference type="InterPro" id="IPR036390">
    <property type="entry name" value="WH_DNA-bd_sf"/>
</dbReference>
<evidence type="ECO:0000256" key="13">
    <source>
        <dbReference type="RuleBase" id="RU003991"/>
    </source>
</evidence>
<evidence type="ECO:0000256" key="9">
    <source>
        <dbReference type="ARBA" id="ARBA00023163"/>
    </source>
</evidence>
<evidence type="ECO:0000256" key="12">
    <source>
        <dbReference type="HAMAP-Rule" id="MF_00015"/>
    </source>
</evidence>
<keyword evidence="4 12" id="KW-0227">DNA damage</keyword>
<keyword evidence="5 12" id="KW-0378">Hydrolase</keyword>
<dbReference type="EC" id="3.4.21.88" evidence="12"/>
<dbReference type="SUPFAM" id="SSF46785">
    <property type="entry name" value="Winged helix' DNA-binding domain"/>
    <property type="match status" value="1"/>
</dbReference>
<dbReference type="SUPFAM" id="SSF51306">
    <property type="entry name" value="LexA/Signal peptidase"/>
    <property type="match status" value="1"/>
</dbReference>
<dbReference type="FunFam" id="2.10.109.10:FF:000001">
    <property type="entry name" value="LexA repressor"/>
    <property type="match status" value="1"/>
</dbReference>
<dbReference type="Pfam" id="PF00717">
    <property type="entry name" value="Peptidase_S24"/>
    <property type="match status" value="1"/>
</dbReference>
<keyword evidence="18" id="KW-1185">Reference proteome</keyword>
<evidence type="ECO:0000259" key="15">
    <source>
        <dbReference type="Pfam" id="PF01726"/>
    </source>
</evidence>
<dbReference type="InterPro" id="IPR039418">
    <property type="entry name" value="LexA-like"/>
</dbReference>
<feature type="active site" description="For autocatalytic cleavage activity" evidence="12">
    <location>
        <position position="169"/>
    </location>
</feature>
<evidence type="ECO:0000313" key="16">
    <source>
        <dbReference type="EMBL" id="MBB2187663.1"/>
    </source>
</evidence>
<dbReference type="GO" id="GO:0006508">
    <property type="term" value="P:proteolysis"/>
    <property type="evidence" value="ECO:0007669"/>
    <property type="project" value="InterPro"/>
</dbReference>
<keyword evidence="9 12" id="KW-0804">Transcription</keyword>
<dbReference type="Gene3D" id="1.10.10.10">
    <property type="entry name" value="Winged helix-like DNA-binding domain superfamily/Winged helix DNA-binding domain"/>
    <property type="match status" value="1"/>
</dbReference>
<keyword evidence="11 12" id="KW-0742">SOS response</keyword>
<dbReference type="Proteomes" id="UP000562982">
    <property type="component" value="Unassembled WGS sequence"/>
</dbReference>
<evidence type="ECO:0000256" key="3">
    <source>
        <dbReference type="ARBA" id="ARBA00022705"/>
    </source>
</evidence>
<name>A0A370G0Y8_GLULI</name>
<accession>A0A370G0Y8</accession>
<dbReference type="GO" id="GO:0004252">
    <property type="term" value="F:serine-type endopeptidase activity"/>
    <property type="evidence" value="ECO:0007669"/>
    <property type="project" value="UniProtKB-UniRule"/>
</dbReference>
<feature type="domain" description="LexA repressor DNA-binding" evidence="15">
    <location>
        <begin position="2"/>
        <end position="63"/>
    </location>
</feature>
<comment type="subunit">
    <text evidence="12">Homodimer.</text>
</comment>
<evidence type="ECO:0000256" key="4">
    <source>
        <dbReference type="ARBA" id="ARBA00022763"/>
    </source>
</evidence>
<evidence type="ECO:0000256" key="11">
    <source>
        <dbReference type="ARBA" id="ARBA00023236"/>
    </source>
</evidence>
<feature type="domain" description="Peptidase S24/S26A/S26B/S26C" evidence="14">
    <location>
        <begin position="127"/>
        <end position="242"/>
    </location>
</feature>
<gene>
    <name evidence="12 16" type="primary">lexA</name>
    <name evidence="17" type="ORF">C7453_10977</name>
    <name evidence="16" type="ORF">HLH32_15015</name>
</gene>
<evidence type="ECO:0000313" key="18">
    <source>
        <dbReference type="Proteomes" id="UP000254958"/>
    </source>
</evidence>
<keyword evidence="6 12" id="KW-0068">Autocatalytic cleavage</keyword>
<dbReference type="PANTHER" id="PTHR33516:SF2">
    <property type="entry name" value="LEXA REPRESSOR-RELATED"/>
    <property type="match status" value="1"/>
</dbReference>
<dbReference type="InterPro" id="IPR015927">
    <property type="entry name" value="Peptidase_S24_S26A/B/C"/>
</dbReference>
<dbReference type="EMBL" id="JABEQI010000010">
    <property type="protein sequence ID" value="MBB2187663.1"/>
    <property type="molecule type" value="Genomic_DNA"/>
</dbReference>
<keyword evidence="2 12" id="KW-0678">Repressor</keyword>
<dbReference type="PANTHER" id="PTHR33516">
    <property type="entry name" value="LEXA REPRESSOR"/>
    <property type="match status" value="1"/>
</dbReference>
<dbReference type="Pfam" id="PF01726">
    <property type="entry name" value="LexA_DNA_bind"/>
    <property type="match status" value="1"/>
</dbReference>
<comment type="similarity">
    <text evidence="1 12 13">Belongs to the peptidase S24 family.</text>
</comment>
<evidence type="ECO:0000256" key="2">
    <source>
        <dbReference type="ARBA" id="ARBA00022491"/>
    </source>
</evidence>
<protein>
    <recommendedName>
        <fullName evidence="12">LexA repressor</fullName>
        <ecNumber evidence="12">3.4.21.88</ecNumber>
    </recommendedName>
</protein>
<dbReference type="OrthoDB" id="9802364at2"/>
<comment type="catalytic activity">
    <reaction evidence="12">
        <text>Hydrolysis of Ala-|-Gly bond in repressor LexA.</text>
        <dbReference type="EC" id="3.4.21.88"/>
    </reaction>
</comment>
<evidence type="ECO:0000256" key="10">
    <source>
        <dbReference type="ARBA" id="ARBA00023204"/>
    </source>
</evidence>
<reference evidence="16 19" key="2">
    <citation type="submission" date="2020-04" db="EMBL/GenBank/DDBJ databases">
        <title>Description of novel Gluconacetobacter.</title>
        <authorList>
            <person name="Sombolestani A."/>
        </authorList>
    </citation>
    <scope>NUCLEOTIDE SEQUENCE [LARGE SCALE GENOMIC DNA]</scope>
    <source>
        <strain evidence="16 19">LMG 1382</strain>
    </source>
</reference>
<keyword evidence="10 12" id="KW-0234">DNA repair</keyword>